<sequence>MRITGFSDVCLRVLMRLGVAGDAGATSREVAYAIRVPYTHVTKAVARLRELGLVHTTRGRGGGLQFTDEAADATVGWLMRRLEPDPDPVACDNPAAPCPLRQACNLRTALRRAREEFLRSLDGVRIADLFDAPTSGLLVQIAAAGVMGGGETSNG</sequence>
<dbReference type="EMBL" id="MRDE01000072">
    <property type="protein sequence ID" value="OMH23627.1"/>
    <property type="molecule type" value="Genomic_DNA"/>
</dbReference>
<protein>
    <recommendedName>
        <fullName evidence="5">Transcriptional regulator</fullName>
    </recommendedName>
</protein>
<comment type="caution">
    <text evidence="3">The sequence shown here is derived from an EMBL/GenBank/DDBJ whole genome shotgun (WGS) entry which is preliminary data.</text>
</comment>
<organism evidence="3 4">
    <name type="scientific">Tersicoccus phoenicis</name>
    <dbReference type="NCBI Taxonomy" id="554083"/>
    <lineage>
        <taxon>Bacteria</taxon>
        <taxon>Bacillati</taxon>
        <taxon>Actinomycetota</taxon>
        <taxon>Actinomycetes</taxon>
        <taxon>Micrococcales</taxon>
        <taxon>Micrococcaceae</taxon>
        <taxon>Tersicoccus</taxon>
    </lineage>
</organism>
<keyword evidence="1" id="KW-0238">DNA-binding</keyword>
<dbReference type="OrthoDB" id="9795923at2"/>
<dbReference type="RefSeq" id="WP_076704896.1">
    <property type="nucleotide sequence ID" value="NZ_MRDE01000072.1"/>
</dbReference>
<accession>A0A1R1L7U6</accession>
<dbReference type="AlphaFoldDB" id="A0A1R1L7U6"/>
<dbReference type="PANTHER" id="PTHR33221:SF4">
    <property type="entry name" value="HTH-TYPE TRANSCRIPTIONAL REPRESSOR NSRR"/>
    <property type="match status" value="1"/>
</dbReference>
<evidence type="ECO:0000313" key="3">
    <source>
        <dbReference type="EMBL" id="OMH23627.1"/>
    </source>
</evidence>
<dbReference type="Pfam" id="PF02082">
    <property type="entry name" value="Rrf2"/>
    <property type="match status" value="1"/>
</dbReference>
<dbReference type="Proteomes" id="UP000187085">
    <property type="component" value="Unassembled WGS sequence"/>
</dbReference>
<evidence type="ECO:0008006" key="5">
    <source>
        <dbReference type="Google" id="ProtNLM"/>
    </source>
</evidence>
<name>A0A1R1L7U6_9MICC</name>
<keyword evidence="4" id="KW-1185">Reference proteome</keyword>
<dbReference type="InterPro" id="IPR036390">
    <property type="entry name" value="WH_DNA-bd_sf"/>
</dbReference>
<reference evidence="3 4" key="1">
    <citation type="submission" date="2016-12" db="EMBL/GenBank/DDBJ databases">
        <title>Draft genome of Tersicoccus phoenicis 1P05MA.</title>
        <authorList>
            <person name="Nakajima Y."/>
            <person name="Yoshizawa S."/>
            <person name="Nakamura K."/>
            <person name="Ogura Y."/>
            <person name="Hayashi T."/>
            <person name="Kogure K."/>
        </authorList>
    </citation>
    <scope>NUCLEOTIDE SEQUENCE [LARGE SCALE GENOMIC DNA]</scope>
    <source>
        <strain evidence="3 4">1p05MA</strain>
    </source>
</reference>
<dbReference type="PROSITE" id="PS51197">
    <property type="entry name" value="HTH_RRF2_2"/>
    <property type="match status" value="1"/>
</dbReference>
<dbReference type="InterPro" id="IPR000944">
    <property type="entry name" value="Tscrpt_reg_Rrf2"/>
</dbReference>
<evidence type="ECO:0000256" key="2">
    <source>
        <dbReference type="ARBA" id="ARBA00034078"/>
    </source>
</evidence>
<dbReference type="SUPFAM" id="SSF46785">
    <property type="entry name" value="Winged helix' DNA-binding domain"/>
    <property type="match status" value="1"/>
</dbReference>
<comment type="cofactor">
    <cofactor evidence="2">
        <name>[2Fe-2S] cluster</name>
        <dbReference type="ChEBI" id="CHEBI:190135"/>
    </cofactor>
</comment>
<dbReference type="GO" id="GO:0003677">
    <property type="term" value="F:DNA binding"/>
    <property type="evidence" value="ECO:0007669"/>
    <property type="project" value="UniProtKB-KW"/>
</dbReference>
<dbReference type="STRING" id="554083.BKD30_12065"/>
<dbReference type="InterPro" id="IPR036388">
    <property type="entry name" value="WH-like_DNA-bd_sf"/>
</dbReference>
<proteinExistence type="predicted"/>
<evidence type="ECO:0000313" key="4">
    <source>
        <dbReference type="Proteomes" id="UP000187085"/>
    </source>
</evidence>
<gene>
    <name evidence="3" type="ORF">BKD30_12065</name>
</gene>
<evidence type="ECO:0000256" key="1">
    <source>
        <dbReference type="ARBA" id="ARBA00023125"/>
    </source>
</evidence>
<dbReference type="PANTHER" id="PTHR33221">
    <property type="entry name" value="WINGED HELIX-TURN-HELIX TRANSCRIPTIONAL REGULATOR, RRF2 FAMILY"/>
    <property type="match status" value="1"/>
</dbReference>
<dbReference type="GO" id="GO:0005829">
    <property type="term" value="C:cytosol"/>
    <property type="evidence" value="ECO:0007669"/>
    <property type="project" value="TreeGrafter"/>
</dbReference>
<dbReference type="Gene3D" id="1.10.10.10">
    <property type="entry name" value="Winged helix-like DNA-binding domain superfamily/Winged helix DNA-binding domain"/>
    <property type="match status" value="1"/>
</dbReference>
<dbReference type="GO" id="GO:0003700">
    <property type="term" value="F:DNA-binding transcription factor activity"/>
    <property type="evidence" value="ECO:0007669"/>
    <property type="project" value="TreeGrafter"/>
</dbReference>